<feature type="DNA-binding region" description="Homeobox" evidence="4">
    <location>
        <begin position="210"/>
        <end position="272"/>
    </location>
</feature>
<dbReference type="Proteomes" id="UP001146793">
    <property type="component" value="Unassembled WGS sequence"/>
</dbReference>
<accession>A0AAV8A5Q4</accession>
<keyword evidence="2 4" id="KW-0371">Homeobox</keyword>
<feature type="compositionally biased region" description="Basic residues" evidence="6">
    <location>
        <begin position="288"/>
        <end position="305"/>
    </location>
</feature>
<sequence length="318" mass="38409">MYKSFEKENETTKSKEIFDLKMKIMESKNWPLFLKKYQQYNEQILATISNSGKENENENKNENRKEKEKEKEKENTTHKEEKTKENEKKNRNLASSVTDYQKKSDLLYKHYNTIKENQKNFNLDENCDYDENYLNLLTYDKHFYQLENTQEHETVSMNEVDNFVYKMTVELDQEKDILEDIFQNIDKECKILEKEIDSLEITLVPYTKREKRRRDNFSKPTTKILRNFLDSHKSFPYANKHNLAQLSRQTGLEQKQIRTWLTNNRRRYLNYQNNSKNKQNDTEEEKKTRKKGRKGSNKKVKKVGKKLGEKEKGQKGFK</sequence>
<feature type="compositionally biased region" description="Low complexity" evidence="6">
    <location>
        <begin position="264"/>
        <end position="274"/>
    </location>
</feature>
<feature type="coiled-coil region" evidence="5">
    <location>
        <begin position="175"/>
        <end position="202"/>
    </location>
</feature>
<keyword evidence="1 4" id="KW-0238">DNA-binding</keyword>
<evidence type="ECO:0000313" key="9">
    <source>
        <dbReference type="Proteomes" id="UP001146793"/>
    </source>
</evidence>
<dbReference type="InterPro" id="IPR009057">
    <property type="entry name" value="Homeodomain-like_sf"/>
</dbReference>
<feature type="compositionally biased region" description="Basic and acidic residues" evidence="6">
    <location>
        <begin position="278"/>
        <end position="287"/>
    </location>
</feature>
<evidence type="ECO:0000259" key="7">
    <source>
        <dbReference type="PROSITE" id="PS50071"/>
    </source>
</evidence>
<evidence type="ECO:0000256" key="6">
    <source>
        <dbReference type="SAM" id="MobiDB-lite"/>
    </source>
</evidence>
<feature type="compositionally biased region" description="Basic and acidic residues" evidence="6">
    <location>
        <begin position="306"/>
        <end position="318"/>
    </location>
</feature>
<dbReference type="GO" id="GO:0006355">
    <property type="term" value="P:regulation of DNA-templated transcription"/>
    <property type="evidence" value="ECO:0007669"/>
    <property type="project" value="InterPro"/>
</dbReference>
<dbReference type="GO" id="GO:0005634">
    <property type="term" value="C:nucleus"/>
    <property type="evidence" value="ECO:0007669"/>
    <property type="project" value="UniProtKB-SubCell"/>
</dbReference>
<dbReference type="PROSITE" id="PS50071">
    <property type="entry name" value="HOMEOBOX_2"/>
    <property type="match status" value="1"/>
</dbReference>
<evidence type="ECO:0000256" key="3">
    <source>
        <dbReference type="ARBA" id="ARBA00023242"/>
    </source>
</evidence>
<evidence type="ECO:0000256" key="4">
    <source>
        <dbReference type="PROSITE-ProRule" id="PRU00108"/>
    </source>
</evidence>
<evidence type="ECO:0000256" key="1">
    <source>
        <dbReference type="ARBA" id="ARBA00023125"/>
    </source>
</evidence>
<dbReference type="PANTHER" id="PTHR11850">
    <property type="entry name" value="HOMEOBOX PROTEIN TRANSCRIPTION FACTORS"/>
    <property type="match status" value="1"/>
</dbReference>
<feature type="compositionally biased region" description="Basic and acidic residues" evidence="6">
    <location>
        <begin position="53"/>
        <end position="90"/>
    </location>
</feature>
<dbReference type="SMART" id="SM00389">
    <property type="entry name" value="HOX"/>
    <property type="match status" value="1"/>
</dbReference>
<dbReference type="GO" id="GO:0003677">
    <property type="term" value="F:DNA binding"/>
    <property type="evidence" value="ECO:0007669"/>
    <property type="project" value="UniProtKB-UniRule"/>
</dbReference>
<keyword evidence="5" id="KW-0175">Coiled coil</keyword>
<evidence type="ECO:0000313" key="8">
    <source>
        <dbReference type="EMBL" id="KAJ3449472.1"/>
    </source>
</evidence>
<dbReference type="Gene3D" id="1.10.10.60">
    <property type="entry name" value="Homeodomain-like"/>
    <property type="match status" value="1"/>
</dbReference>
<feature type="region of interest" description="Disordered" evidence="6">
    <location>
        <begin position="264"/>
        <end position="318"/>
    </location>
</feature>
<evidence type="ECO:0000256" key="5">
    <source>
        <dbReference type="SAM" id="Coils"/>
    </source>
</evidence>
<name>A0AAV8A5Q4_9EUKA</name>
<dbReference type="InterPro" id="IPR001356">
    <property type="entry name" value="HD"/>
</dbReference>
<organism evidence="8 9">
    <name type="scientific">Anaeramoeba flamelloides</name>
    <dbReference type="NCBI Taxonomy" id="1746091"/>
    <lineage>
        <taxon>Eukaryota</taxon>
        <taxon>Metamonada</taxon>
        <taxon>Anaeramoebidae</taxon>
        <taxon>Anaeramoeba</taxon>
    </lineage>
</organism>
<comment type="caution">
    <text evidence="8">The sequence shown here is derived from an EMBL/GenBank/DDBJ whole genome shotgun (WGS) entry which is preliminary data.</text>
</comment>
<dbReference type="Pfam" id="PF05920">
    <property type="entry name" value="Homeobox_KN"/>
    <property type="match status" value="1"/>
</dbReference>
<proteinExistence type="predicted"/>
<gene>
    <name evidence="8" type="ORF">M0812_05622</name>
</gene>
<reference evidence="8" key="1">
    <citation type="submission" date="2022-08" db="EMBL/GenBank/DDBJ databases">
        <title>Novel sulphate-reducing endosymbionts in the free-living metamonad Anaeramoeba.</title>
        <authorList>
            <person name="Jerlstrom-Hultqvist J."/>
            <person name="Cepicka I."/>
            <person name="Gallot-Lavallee L."/>
            <person name="Salas-Leiva D."/>
            <person name="Curtis B.A."/>
            <person name="Zahonova K."/>
            <person name="Pipaliya S."/>
            <person name="Dacks J."/>
            <person name="Roger A.J."/>
        </authorList>
    </citation>
    <scope>NUCLEOTIDE SEQUENCE</scope>
    <source>
        <strain evidence="8">Busselton2</strain>
    </source>
</reference>
<dbReference type="CDD" id="cd00086">
    <property type="entry name" value="homeodomain"/>
    <property type="match status" value="1"/>
</dbReference>
<feature type="region of interest" description="Disordered" evidence="6">
    <location>
        <begin position="48"/>
        <end position="96"/>
    </location>
</feature>
<dbReference type="SUPFAM" id="SSF46689">
    <property type="entry name" value="Homeodomain-like"/>
    <property type="match status" value="1"/>
</dbReference>
<feature type="domain" description="Homeobox" evidence="7">
    <location>
        <begin position="208"/>
        <end position="271"/>
    </location>
</feature>
<dbReference type="AlphaFoldDB" id="A0AAV8A5Q4"/>
<keyword evidence="3 4" id="KW-0539">Nucleus</keyword>
<protein>
    <submittedName>
        <fullName evidence="8">Homeobox protein transcription factor</fullName>
    </submittedName>
</protein>
<dbReference type="InterPro" id="IPR050224">
    <property type="entry name" value="TALE_homeobox"/>
</dbReference>
<dbReference type="InterPro" id="IPR008422">
    <property type="entry name" value="KN_HD"/>
</dbReference>
<evidence type="ECO:0000256" key="2">
    <source>
        <dbReference type="ARBA" id="ARBA00023155"/>
    </source>
</evidence>
<comment type="subcellular location">
    <subcellularLocation>
        <location evidence="4">Nucleus</location>
    </subcellularLocation>
</comment>
<dbReference type="EMBL" id="JANTQA010000012">
    <property type="protein sequence ID" value="KAJ3449472.1"/>
    <property type="molecule type" value="Genomic_DNA"/>
</dbReference>